<evidence type="ECO:0000259" key="10">
    <source>
        <dbReference type="Pfam" id="PF00549"/>
    </source>
</evidence>
<feature type="binding site" evidence="9">
    <location>
        <begin position="78"/>
        <end position="80"/>
    </location>
    <ligand>
        <name>GTP</name>
        <dbReference type="ChEBI" id="CHEBI:37565"/>
    </ligand>
</feature>
<comment type="pathway">
    <text evidence="1 9">Carbohydrate metabolism; tricarboxylic acid cycle; succinate from succinyl-CoA (ligase route): step 1/1.</text>
</comment>
<evidence type="ECO:0000256" key="1">
    <source>
        <dbReference type="ARBA" id="ARBA00005064"/>
    </source>
</evidence>
<sequence>MLRCASKLLGRTSFGKASQQRFLNLQEHHSKELLDKHGCRVQNFIVATSQHEADQKSKARGIQGPIEYVVKSQILAGGRGKGRFINGKEGLGGVFVTRDRKQALDAVAEMVGKHLVTKQTPKEGVLVKKVMVAKGVSIKRETYLAVLMDRASNGPVIVASPAGGMDIEEVAEKTPHLIFKEPVNIATGITDEQATRIAKSLEFKGELVKDAAHQIKCLYELFLAVDATQVEINPFAETDDGLVYCVDAKINFDDSAAFRQQEIFALGEKSEQDPREVEADKYHLNYIAMDGNIACLVNGAGLAMATMDIIKLKGGDPANFLDVGGTVTEEQVSHAFRIITSDPRVKCILVNIFGGIVNCGTIANGLVAACRKMKLRVPLVVRLEGTNVDEARNTLEKSGLPIITAGDLSDAAEKAVEALH</sequence>
<dbReference type="OMA" id="KQMIGNR"/>
<reference evidence="13" key="1">
    <citation type="submission" date="2020-12" db="UniProtKB">
        <authorList>
            <consortium name="WormBaseParasite"/>
        </authorList>
    </citation>
    <scope>IDENTIFICATION</scope>
    <source>
        <strain evidence="13">MHco3</strain>
    </source>
</reference>
<organism evidence="12 13">
    <name type="scientific">Haemonchus contortus</name>
    <name type="common">Barber pole worm</name>
    <dbReference type="NCBI Taxonomy" id="6289"/>
    <lineage>
        <taxon>Eukaryota</taxon>
        <taxon>Metazoa</taxon>
        <taxon>Ecdysozoa</taxon>
        <taxon>Nematoda</taxon>
        <taxon>Chromadorea</taxon>
        <taxon>Rhabditida</taxon>
        <taxon>Rhabditina</taxon>
        <taxon>Rhabditomorpha</taxon>
        <taxon>Strongyloidea</taxon>
        <taxon>Trichostrongylidae</taxon>
        <taxon>Haemonchus</taxon>
    </lineage>
</organism>
<proteinExistence type="inferred from homology"/>
<dbReference type="OrthoDB" id="1552at2759"/>
<comment type="caution">
    <text evidence="9">Lacks conserved residue(s) required for the propagation of feature annotation.</text>
</comment>
<dbReference type="NCBIfam" id="TIGR01016">
    <property type="entry name" value="sucCoAbeta"/>
    <property type="match status" value="1"/>
</dbReference>
<dbReference type="InterPro" id="IPR005809">
    <property type="entry name" value="Succ_CoA_ligase-like_bsu"/>
</dbReference>
<feature type="site" description="Important for substrate specificity" evidence="9">
    <location>
        <position position="67"/>
    </location>
</feature>
<dbReference type="PIRSF" id="PIRSF001554">
    <property type="entry name" value="SucCS_beta"/>
    <property type="match status" value="1"/>
</dbReference>
<dbReference type="PANTHER" id="PTHR11815">
    <property type="entry name" value="SUCCINYL-COA SYNTHETASE BETA CHAIN"/>
    <property type="match status" value="1"/>
</dbReference>
<evidence type="ECO:0000256" key="3">
    <source>
        <dbReference type="ARBA" id="ARBA00022598"/>
    </source>
</evidence>
<dbReference type="HAMAP" id="MF_03221">
    <property type="entry name" value="Succ_CoA_betaG_euk"/>
    <property type="match status" value="1"/>
</dbReference>
<dbReference type="SUPFAM" id="SSF56059">
    <property type="entry name" value="Glutathione synthetase ATP-binding domain-like"/>
    <property type="match status" value="1"/>
</dbReference>
<dbReference type="InterPro" id="IPR013815">
    <property type="entry name" value="ATP_grasp_subdomain_1"/>
</dbReference>
<comment type="function">
    <text evidence="9">GTP-specific succinyl-CoA synthetase functions in the citric acid cycle (TCA), coupling the hydrolysis of succinyl-CoA to the synthesis of GTP and thus represents the only step of substrate-level phosphorylation in the TCA. The beta subunit provides nucleotide specificity of the enzyme and binds the substrate succinate, while the binding sites for coenzyme A and phosphate are found in the alpha subunit.</text>
</comment>
<evidence type="ECO:0000256" key="5">
    <source>
        <dbReference type="ARBA" id="ARBA00022741"/>
    </source>
</evidence>
<dbReference type="EC" id="6.2.1.4" evidence="9"/>
<comment type="subunit">
    <text evidence="9">Heterodimer of an alpha and a beta subunit. The beta subunit determines specificity for GTP.</text>
</comment>
<evidence type="ECO:0000256" key="4">
    <source>
        <dbReference type="ARBA" id="ARBA00022723"/>
    </source>
</evidence>
<keyword evidence="2 9" id="KW-0816">Tricarboxylic acid cycle</keyword>
<dbReference type="PANTHER" id="PTHR11815:SF10">
    <property type="entry name" value="SUCCINATE--COA LIGASE [GDP-FORMING] SUBUNIT BETA, MITOCHONDRIAL"/>
    <property type="match status" value="1"/>
</dbReference>
<dbReference type="Gene3D" id="3.30.1490.20">
    <property type="entry name" value="ATP-grasp fold, A domain"/>
    <property type="match status" value="1"/>
</dbReference>
<dbReference type="Gene3D" id="3.30.470.20">
    <property type="entry name" value="ATP-grasp fold, B domain"/>
    <property type="match status" value="1"/>
</dbReference>
<keyword evidence="5 9" id="KW-0547">Nucleotide-binding</keyword>
<dbReference type="AlphaFoldDB" id="A0A7I4YJJ0"/>
<dbReference type="GO" id="GO:0005524">
    <property type="term" value="F:ATP binding"/>
    <property type="evidence" value="ECO:0007669"/>
    <property type="project" value="InterPro"/>
</dbReference>
<dbReference type="GO" id="GO:0005739">
    <property type="term" value="C:mitochondrion"/>
    <property type="evidence" value="ECO:0007669"/>
    <property type="project" value="UniProtKB-SubCell"/>
</dbReference>
<evidence type="ECO:0000313" key="13">
    <source>
        <dbReference type="WBParaSite" id="HCON_00106700-00001"/>
    </source>
</evidence>
<feature type="binding site" evidence="9">
    <location>
        <position position="42"/>
    </location>
    <ligand>
        <name>GTP</name>
        <dbReference type="ChEBI" id="CHEBI:37565"/>
    </ligand>
</feature>
<dbReference type="InterPro" id="IPR016102">
    <property type="entry name" value="Succinyl-CoA_synth-like"/>
</dbReference>
<evidence type="ECO:0000259" key="11">
    <source>
        <dbReference type="Pfam" id="PF08442"/>
    </source>
</evidence>
<dbReference type="GO" id="GO:0042709">
    <property type="term" value="C:succinate-CoA ligase complex"/>
    <property type="evidence" value="ECO:0007669"/>
    <property type="project" value="TreeGrafter"/>
</dbReference>
<dbReference type="GO" id="GO:0005525">
    <property type="term" value="F:GTP binding"/>
    <property type="evidence" value="ECO:0007669"/>
    <property type="project" value="UniProtKB-UniRule"/>
</dbReference>
<dbReference type="InterPro" id="IPR013650">
    <property type="entry name" value="ATP-grasp_succ-CoA_synth-type"/>
</dbReference>
<dbReference type="PROSITE" id="PS01217">
    <property type="entry name" value="SUCCINYL_COA_LIG_3"/>
    <property type="match status" value="1"/>
</dbReference>
<feature type="binding site" evidence="9">
    <location>
        <position position="136"/>
    </location>
    <ligand>
        <name>GTP</name>
        <dbReference type="ChEBI" id="CHEBI:37565"/>
    </ligand>
</feature>
<dbReference type="WBParaSite" id="HCON_00106700-00001">
    <property type="protein sequence ID" value="HCON_00106700-00001"/>
    <property type="gene ID" value="HCON_00106700"/>
</dbReference>
<comment type="catalytic activity">
    <reaction evidence="9">
        <text>GTP + succinate + CoA = succinyl-CoA + GDP + phosphate</text>
        <dbReference type="Rhea" id="RHEA:22120"/>
        <dbReference type="ChEBI" id="CHEBI:30031"/>
        <dbReference type="ChEBI" id="CHEBI:37565"/>
        <dbReference type="ChEBI" id="CHEBI:43474"/>
        <dbReference type="ChEBI" id="CHEBI:57287"/>
        <dbReference type="ChEBI" id="CHEBI:57292"/>
        <dbReference type="ChEBI" id="CHEBI:58189"/>
        <dbReference type="EC" id="6.2.1.4"/>
    </reaction>
</comment>
<feature type="binding site" evidence="9">
    <location>
        <position position="247"/>
    </location>
    <ligand>
        <name>Mg(2+)</name>
        <dbReference type="ChEBI" id="CHEBI:18420"/>
    </ligand>
</feature>
<dbReference type="HAMAP" id="MF_00558">
    <property type="entry name" value="Succ_CoA_beta"/>
    <property type="match status" value="1"/>
</dbReference>
<dbReference type="UniPathway" id="UPA00223">
    <property type="reaction ID" value="UER00999"/>
</dbReference>
<dbReference type="GO" id="GO:0004776">
    <property type="term" value="F:succinate-CoA ligase (GDP-forming) activity"/>
    <property type="evidence" value="ECO:0007669"/>
    <property type="project" value="UniProtKB-EC"/>
</dbReference>
<accession>A0A7I4YJJ0</accession>
<dbReference type="InterPro" id="IPR005811">
    <property type="entry name" value="SUCC_ACL_C"/>
</dbReference>
<evidence type="ECO:0000256" key="8">
    <source>
        <dbReference type="ARBA" id="ARBA00023134"/>
    </source>
</evidence>
<dbReference type="NCBIfam" id="NF001913">
    <property type="entry name" value="PRK00696.1"/>
    <property type="match status" value="1"/>
</dbReference>
<comment type="similarity">
    <text evidence="9">Belongs to the succinate/malate CoA ligase beta subunit family. GTP-specific subunit beta subfamily.</text>
</comment>
<dbReference type="FunFam" id="3.40.50.261:FF:000001">
    <property type="entry name" value="Succinate--CoA ligase [ADP-forming] subunit beta"/>
    <property type="match status" value="1"/>
</dbReference>
<feature type="domain" description="ATP-grasp fold succinyl-CoA synthetase-type" evidence="11">
    <location>
        <begin position="24"/>
        <end position="236"/>
    </location>
</feature>
<feature type="binding site" evidence="9">
    <location>
        <position position="298"/>
    </location>
    <ligand>
        <name>substrate</name>
        <note>ligand shared with subunit alpha</note>
    </ligand>
</feature>
<feature type="binding site" evidence="9">
    <location>
        <begin position="355"/>
        <end position="357"/>
    </location>
    <ligand>
        <name>substrate</name>
        <note>ligand shared with subunit alpha</note>
    </ligand>
</feature>
<keyword evidence="3 9" id="KW-0436">Ligase</keyword>
<dbReference type="Proteomes" id="UP000025227">
    <property type="component" value="Unplaced"/>
</dbReference>
<feature type="domain" description="ATP-citrate synthase/succinyl-CoA ligase C-terminal" evidence="10">
    <location>
        <begin position="296"/>
        <end position="416"/>
    </location>
</feature>
<dbReference type="Pfam" id="PF00549">
    <property type="entry name" value="Ligase_CoA"/>
    <property type="match status" value="1"/>
</dbReference>
<dbReference type="GO" id="GO:0006104">
    <property type="term" value="P:succinyl-CoA metabolic process"/>
    <property type="evidence" value="ECO:0007669"/>
    <property type="project" value="InterPro"/>
</dbReference>
<evidence type="ECO:0000256" key="2">
    <source>
        <dbReference type="ARBA" id="ARBA00022532"/>
    </source>
</evidence>
<evidence type="ECO:0000256" key="9">
    <source>
        <dbReference type="HAMAP-Rule" id="MF_03221"/>
    </source>
</evidence>
<evidence type="ECO:0000256" key="6">
    <source>
        <dbReference type="ARBA" id="ARBA00022842"/>
    </source>
</evidence>
<dbReference type="Gene3D" id="3.40.50.261">
    <property type="entry name" value="Succinyl-CoA synthetase domains"/>
    <property type="match status" value="1"/>
</dbReference>
<keyword evidence="7 9" id="KW-0496">Mitochondrion</keyword>
<dbReference type="GO" id="GO:0000287">
    <property type="term" value="F:magnesium ion binding"/>
    <property type="evidence" value="ECO:0007669"/>
    <property type="project" value="UniProtKB-UniRule"/>
</dbReference>
<keyword evidence="12" id="KW-1185">Reference proteome</keyword>
<evidence type="ECO:0000313" key="12">
    <source>
        <dbReference type="Proteomes" id="UP000025227"/>
    </source>
</evidence>
<dbReference type="FunFam" id="3.30.470.20:FF:000002">
    <property type="entry name" value="Succinate--CoA ligase [ADP-forming] subunit beta"/>
    <property type="match status" value="1"/>
</dbReference>
<dbReference type="GO" id="GO:0006099">
    <property type="term" value="P:tricarboxylic acid cycle"/>
    <property type="evidence" value="ECO:0007669"/>
    <property type="project" value="UniProtKB-UniRule"/>
</dbReference>
<dbReference type="Pfam" id="PF08442">
    <property type="entry name" value="ATP-grasp_2"/>
    <property type="match status" value="1"/>
</dbReference>
<feature type="binding site" evidence="9">
    <location>
        <position position="233"/>
    </location>
    <ligand>
        <name>Mg(2+)</name>
        <dbReference type="ChEBI" id="CHEBI:18420"/>
    </ligand>
</feature>
<keyword evidence="8 9" id="KW-0342">GTP-binding</keyword>
<dbReference type="SUPFAM" id="SSF52210">
    <property type="entry name" value="Succinyl-CoA synthetase domains"/>
    <property type="match status" value="1"/>
</dbReference>
<name>A0A7I4YJJ0_HAECO</name>
<keyword evidence="4 9" id="KW-0479">Metal-binding</keyword>
<dbReference type="InterPro" id="IPR017866">
    <property type="entry name" value="Succ-CoA_synthase_bsu_CS"/>
</dbReference>
<evidence type="ECO:0000256" key="7">
    <source>
        <dbReference type="ARBA" id="ARBA00023128"/>
    </source>
</evidence>
<protein>
    <recommendedName>
        <fullName evidence="9">Succinate--CoA ligase [GDP-forming] subunit beta, mitochondrial</fullName>
        <ecNumber evidence="9">6.2.1.4</ecNumber>
    </recommendedName>
    <alternativeName>
        <fullName evidence="9">GTP-specific succinyl-CoA synthetase subunit beta</fullName>
        <shortName evidence="9">G-SCS</shortName>
        <shortName evidence="9">GTPSCS</shortName>
    </alternativeName>
    <alternativeName>
        <fullName evidence="9">Succinyl-CoA synthetase beta-G chain</fullName>
        <shortName evidence="9">SCS-betaG</shortName>
    </alternativeName>
</protein>
<dbReference type="InterPro" id="IPR034722">
    <property type="entry name" value="Succ_CoA_betaG_euk"/>
</dbReference>
<comment type="cofactor">
    <cofactor evidence="9">
        <name>Mg(2+)</name>
        <dbReference type="ChEBI" id="CHEBI:18420"/>
    </cofactor>
    <text evidence="9">Binds 1 Mg(2+) ion per subunit.</text>
</comment>
<keyword evidence="6 9" id="KW-0460">Magnesium</keyword>
<dbReference type="GO" id="GO:0004775">
    <property type="term" value="F:succinate-CoA ligase (ADP-forming) activity"/>
    <property type="evidence" value="ECO:0007669"/>
    <property type="project" value="UniProtKB-UniRule"/>
</dbReference>
<comment type="subcellular location">
    <subcellularLocation>
        <location evidence="9">Mitochondrion</location>
    </subcellularLocation>
</comment>